<gene>
    <name evidence="1" type="ORF">SDC9_32340</name>
</gene>
<protein>
    <submittedName>
        <fullName evidence="1">Uncharacterized protein</fullName>
    </submittedName>
</protein>
<organism evidence="1">
    <name type="scientific">bioreactor metagenome</name>
    <dbReference type="NCBI Taxonomy" id="1076179"/>
    <lineage>
        <taxon>unclassified sequences</taxon>
        <taxon>metagenomes</taxon>
        <taxon>ecological metagenomes</taxon>
    </lineage>
</organism>
<comment type="caution">
    <text evidence="1">The sequence shown here is derived from an EMBL/GenBank/DDBJ whole genome shotgun (WGS) entry which is preliminary data.</text>
</comment>
<dbReference type="EMBL" id="VSSQ01000220">
    <property type="protein sequence ID" value="MPL86360.1"/>
    <property type="molecule type" value="Genomic_DNA"/>
</dbReference>
<name>A0A644V4U3_9ZZZZ</name>
<accession>A0A644V4U3</accession>
<dbReference type="AlphaFoldDB" id="A0A644V4U3"/>
<proteinExistence type="predicted"/>
<sequence>MVTIKDITGKVIEVTDIDAAIRQCERCKNSPFKTPSGHTVGEDHSFMLEQLKQLKRSQRRDNLLVGTKRKMEQGKRLTKEDMAYEIGRIEASHPAHLYWDTLKRDEILHFFNDLFGTAID</sequence>
<reference evidence="1" key="1">
    <citation type="submission" date="2019-08" db="EMBL/GenBank/DDBJ databases">
        <authorList>
            <person name="Kucharzyk K."/>
            <person name="Murdoch R.W."/>
            <person name="Higgins S."/>
            <person name="Loffler F."/>
        </authorList>
    </citation>
    <scope>NUCLEOTIDE SEQUENCE</scope>
</reference>
<evidence type="ECO:0000313" key="1">
    <source>
        <dbReference type="EMBL" id="MPL86360.1"/>
    </source>
</evidence>